<sequence length="106" mass="10662">MKFLAVLVLLGMSTFLISAQTATTPSQEETGPASDPDDTDPEDVTTTAAAATTATDAAATTATDAAATTATDTAATTATTTASTTARKGFPGLPKWLQDILNGRLP</sequence>
<dbReference type="GeneID" id="103795257"/>
<dbReference type="Pfam" id="PF21823">
    <property type="entry name" value="MUCL1"/>
    <property type="match status" value="1"/>
</dbReference>
<feature type="compositionally biased region" description="Low complexity" evidence="1">
    <location>
        <begin position="45"/>
        <end position="86"/>
    </location>
</feature>
<accession>A0A8I4A4F7</accession>
<feature type="signal peptide" evidence="2">
    <location>
        <begin position="1"/>
        <end position="19"/>
    </location>
</feature>
<evidence type="ECO:0000313" key="3">
    <source>
        <dbReference type="Ensembl" id="ENSCJAP00000093092.1"/>
    </source>
</evidence>
<evidence type="ECO:0000256" key="1">
    <source>
        <dbReference type="SAM" id="MobiDB-lite"/>
    </source>
</evidence>
<organism evidence="3 4">
    <name type="scientific">Callithrix jacchus</name>
    <name type="common">White-tufted-ear marmoset</name>
    <name type="synonym">Simia Jacchus</name>
    <dbReference type="NCBI Taxonomy" id="9483"/>
    <lineage>
        <taxon>Eukaryota</taxon>
        <taxon>Metazoa</taxon>
        <taxon>Chordata</taxon>
        <taxon>Craniata</taxon>
        <taxon>Vertebrata</taxon>
        <taxon>Euteleostomi</taxon>
        <taxon>Mammalia</taxon>
        <taxon>Eutheria</taxon>
        <taxon>Euarchontoglires</taxon>
        <taxon>Primates</taxon>
        <taxon>Haplorrhini</taxon>
        <taxon>Platyrrhini</taxon>
        <taxon>Cebidae</taxon>
        <taxon>Callitrichinae</taxon>
        <taxon>Callithrix</taxon>
        <taxon>Callithrix</taxon>
    </lineage>
</organism>
<dbReference type="Ensembl" id="ENSCJAT00000129333.1">
    <property type="protein sequence ID" value="ENSCJAP00000093092.1"/>
    <property type="gene ID" value="ENSCJAG00000085842.1"/>
</dbReference>
<evidence type="ECO:0000313" key="4">
    <source>
        <dbReference type="Proteomes" id="UP000008225"/>
    </source>
</evidence>
<proteinExistence type="predicted"/>
<protein>
    <submittedName>
        <fullName evidence="3">Mucin like 1</fullName>
    </submittedName>
</protein>
<evidence type="ECO:0000256" key="2">
    <source>
        <dbReference type="SAM" id="SignalP"/>
    </source>
</evidence>
<keyword evidence="2" id="KW-0732">Signal</keyword>
<reference evidence="3" key="3">
    <citation type="submission" date="2025-09" db="UniProtKB">
        <authorList>
            <consortium name="Ensembl"/>
        </authorList>
    </citation>
    <scope>IDENTIFICATION</scope>
</reference>
<dbReference type="RefSeq" id="XP_054094438.1">
    <property type="nucleotide sequence ID" value="XM_054238463.1"/>
</dbReference>
<name>A0A8I4A4F7_CALJA</name>
<dbReference type="CTD" id="118430"/>
<dbReference type="AlphaFoldDB" id="A0A8I4A4F7"/>
<dbReference type="RefSeq" id="XP_035112426.1">
    <property type="nucleotide sequence ID" value="XM_035256535.2"/>
</dbReference>
<gene>
    <name evidence="3" type="primary">MUCL1</name>
</gene>
<dbReference type="RefSeq" id="XP_035112427.1">
    <property type="nucleotide sequence ID" value="XM_035256536.2"/>
</dbReference>
<dbReference type="InterPro" id="IPR054050">
    <property type="entry name" value="MUCL1"/>
</dbReference>
<reference evidence="3" key="2">
    <citation type="submission" date="2025-08" db="UniProtKB">
        <authorList>
            <consortium name="Ensembl"/>
        </authorList>
    </citation>
    <scope>IDENTIFICATION</scope>
</reference>
<feature type="region of interest" description="Disordered" evidence="1">
    <location>
        <begin position="21"/>
        <end position="93"/>
    </location>
</feature>
<dbReference type="Proteomes" id="UP000008225">
    <property type="component" value="Chromosome 9"/>
</dbReference>
<keyword evidence="4" id="KW-1185">Reference proteome</keyword>
<dbReference type="OMA" id="ACHHIRV"/>
<dbReference type="GeneTree" id="ENSGT01100000267003"/>
<reference evidence="3 4" key="1">
    <citation type="submission" date="2009-03" db="EMBL/GenBank/DDBJ databases">
        <authorList>
            <person name="Warren W."/>
            <person name="Ye L."/>
            <person name="Minx P."/>
            <person name="Worley K."/>
            <person name="Gibbs R."/>
            <person name="Wilson R.K."/>
        </authorList>
    </citation>
    <scope>NUCLEOTIDE SEQUENCE [LARGE SCALE GENOMIC DNA]</scope>
</reference>
<feature type="chain" id="PRO_5035237046" evidence="2">
    <location>
        <begin position="20"/>
        <end position="106"/>
    </location>
</feature>
<dbReference type="KEGG" id="cjc:103795257"/>